<name>A0A8H6MAF1_9AGAR</name>
<feature type="chain" id="PRO_5034491727" description="Oxidase ustYa" evidence="4">
    <location>
        <begin position="25"/>
        <end position="221"/>
    </location>
</feature>
<dbReference type="PANTHER" id="PTHR33365:SF11">
    <property type="entry name" value="TAT PATHWAY SIGNAL SEQUENCE"/>
    <property type="match status" value="1"/>
</dbReference>
<dbReference type="GO" id="GO:0016491">
    <property type="term" value="F:oxidoreductase activity"/>
    <property type="evidence" value="ECO:0007669"/>
    <property type="project" value="UniProtKB-KW"/>
</dbReference>
<dbReference type="OrthoDB" id="3687641at2759"/>
<comment type="similarity">
    <text evidence="3">Belongs to the ustYa family.</text>
</comment>
<evidence type="ECO:0000256" key="2">
    <source>
        <dbReference type="ARBA" id="ARBA00023002"/>
    </source>
</evidence>
<organism evidence="5 6">
    <name type="scientific">Ephemerocybe angulata</name>
    <dbReference type="NCBI Taxonomy" id="980116"/>
    <lineage>
        <taxon>Eukaryota</taxon>
        <taxon>Fungi</taxon>
        <taxon>Dikarya</taxon>
        <taxon>Basidiomycota</taxon>
        <taxon>Agaricomycotina</taxon>
        <taxon>Agaricomycetes</taxon>
        <taxon>Agaricomycetidae</taxon>
        <taxon>Agaricales</taxon>
        <taxon>Agaricineae</taxon>
        <taxon>Psathyrellaceae</taxon>
        <taxon>Ephemerocybe</taxon>
    </lineage>
</organism>
<evidence type="ECO:0000313" key="6">
    <source>
        <dbReference type="Proteomes" id="UP000521943"/>
    </source>
</evidence>
<sequence>MKHDMGSVHAVMLVAIIILTACNAARFALNLSYIDTINKAANSLHSQKSGTPRLLPIPLQDAVMVFQSTERYGLDKQAEWESITPTPVGGWIKLPVPHRSESTGNTNMAFSVAMYHQIHCLDLIRYDLLHSRNATGAFKLHSGHADHCYNYVRKGLLCGSDTTLEPWIAEAIACDVNTANIPTEVPRVAHVCKDWTQIRTFVGPNYHDNVDYINRAIAGKV</sequence>
<dbReference type="EMBL" id="JACGCI010000024">
    <property type="protein sequence ID" value="KAF6756977.1"/>
    <property type="molecule type" value="Genomic_DNA"/>
</dbReference>
<dbReference type="GO" id="GO:0043386">
    <property type="term" value="P:mycotoxin biosynthetic process"/>
    <property type="evidence" value="ECO:0007669"/>
    <property type="project" value="InterPro"/>
</dbReference>
<accession>A0A8H6MAF1</accession>
<dbReference type="Pfam" id="PF11807">
    <property type="entry name" value="UstYa"/>
    <property type="match status" value="1"/>
</dbReference>
<evidence type="ECO:0000256" key="4">
    <source>
        <dbReference type="SAM" id="SignalP"/>
    </source>
</evidence>
<dbReference type="AlphaFoldDB" id="A0A8H6MAF1"/>
<keyword evidence="6" id="KW-1185">Reference proteome</keyword>
<dbReference type="PANTHER" id="PTHR33365">
    <property type="entry name" value="YALI0B05434P"/>
    <property type="match status" value="1"/>
</dbReference>
<dbReference type="InterPro" id="IPR021765">
    <property type="entry name" value="UstYa-like"/>
</dbReference>
<comment type="caution">
    <text evidence="5">The sequence shown here is derived from an EMBL/GenBank/DDBJ whole genome shotgun (WGS) entry which is preliminary data.</text>
</comment>
<gene>
    <name evidence="5" type="ORF">DFP72DRAFT_892870</name>
</gene>
<proteinExistence type="inferred from homology"/>
<evidence type="ECO:0000256" key="1">
    <source>
        <dbReference type="ARBA" id="ARBA00004685"/>
    </source>
</evidence>
<keyword evidence="2" id="KW-0560">Oxidoreductase</keyword>
<dbReference type="PROSITE" id="PS51257">
    <property type="entry name" value="PROKAR_LIPOPROTEIN"/>
    <property type="match status" value="1"/>
</dbReference>
<comment type="pathway">
    <text evidence="1">Mycotoxin biosynthesis.</text>
</comment>
<keyword evidence="4" id="KW-0732">Signal</keyword>
<evidence type="ECO:0000256" key="3">
    <source>
        <dbReference type="ARBA" id="ARBA00035112"/>
    </source>
</evidence>
<protein>
    <recommendedName>
        <fullName evidence="7">Oxidase ustYa</fullName>
    </recommendedName>
</protein>
<evidence type="ECO:0000313" key="5">
    <source>
        <dbReference type="EMBL" id="KAF6756977.1"/>
    </source>
</evidence>
<reference evidence="5 6" key="1">
    <citation type="submission" date="2020-07" db="EMBL/GenBank/DDBJ databases">
        <title>Comparative genomics of pyrophilous fungi reveals a link between fire events and developmental genes.</title>
        <authorList>
            <consortium name="DOE Joint Genome Institute"/>
            <person name="Steindorff A.S."/>
            <person name="Carver A."/>
            <person name="Calhoun S."/>
            <person name="Stillman K."/>
            <person name="Liu H."/>
            <person name="Lipzen A."/>
            <person name="Pangilinan J."/>
            <person name="Labutti K."/>
            <person name="Bruns T.D."/>
            <person name="Grigoriev I.V."/>
        </authorList>
    </citation>
    <scope>NUCLEOTIDE SEQUENCE [LARGE SCALE GENOMIC DNA]</scope>
    <source>
        <strain evidence="5 6">CBS 144469</strain>
    </source>
</reference>
<feature type="signal peptide" evidence="4">
    <location>
        <begin position="1"/>
        <end position="24"/>
    </location>
</feature>
<dbReference type="Proteomes" id="UP000521943">
    <property type="component" value="Unassembled WGS sequence"/>
</dbReference>
<evidence type="ECO:0008006" key="7">
    <source>
        <dbReference type="Google" id="ProtNLM"/>
    </source>
</evidence>